<dbReference type="EMBL" id="CP002529">
    <property type="protein sequence ID" value="ADY01372.1"/>
    <property type="molecule type" value="Genomic_DNA"/>
</dbReference>
<comment type="similarity">
    <text evidence="1">Belongs to the aldehyde dehydrogenase family.</text>
</comment>
<dbReference type="PROSITE" id="PS00070">
    <property type="entry name" value="ALDEHYDE_DEHYDR_CYS"/>
    <property type="match status" value="1"/>
</dbReference>
<dbReference type="InterPro" id="IPR016162">
    <property type="entry name" value="Ald_DH_N"/>
</dbReference>
<dbReference type="KEGG" id="vmo:VMUT_1167"/>
<accession>F0QYD9</accession>
<dbReference type="InterPro" id="IPR016161">
    <property type="entry name" value="Ald_DH/histidinol_DH"/>
</dbReference>
<dbReference type="InterPro" id="IPR016160">
    <property type="entry name" value="Ald_DH_CS_CYS"/>
</dbReference>
<evidence type="ECO:0000256" key="3">
    <source>
        <dbReference type="ARBA" id="ARBA00023002"/>
    </source>
</evidence>
<organism evidence="6 7">
    <name type="scientific">Vulcanisaeta moutnovskia (strain 768-28)</name>
    <dbReference type="NCBI Taxonomy" id="985053"/>
    <lineage>
        <taxon>Archaea</taxon>
        <taxon>Thermoproteota</taxon>
        <taxon>Thermoprotei</taxon>
        <taxon>Thermoproteales</taxon>
        <taxon>Thermoproteaceae</taxon>
        <taxon>Vulcanisaeta</taxon>
    </lineage>
</organism>
<proteinExistence type="inferred from homology"/>
<dbReference type="GO" id="GO:0016620">
    <property type="term" value="F:oxidoreductase activity, acting on the aldehyde or oxo group of donors, NAD or NADP as acceptor"/>
    <property type="evidence" value="ECO:0007669"/>
    <property type="project" value="InterPro"/>
</dbReference>
<protein>
    <submittedName>
        <fullName evidence="6">Aldehyde dehydrogenase</fullName>
    </submittedName>
</protein>
<evidence type="ECO:0000256" key="1">
    <source>
        <dbReference type="ARBA" id="ARBA00009986"/>
    </source>
</evidence>
<dbReference type="SUPFAM" id="SSF53720">
    <property type="entry name" value="ALDH-like"/>
    <property type="match status" value="1"/>
</dbReference>
<dbReference type="InterPro" id="IPR016163">
    <property type="entry name" value="Ald_DH_C"/>
</dbReference>
<dbReference type="OrthoDB" id="6342at2157"/>
<sequence length="489" mass="54018">MSLPRLDHFINGEFVKPSSGEYRIKRSPIDDSPLTEVAVGSREDARAAIDAAYDALKNWSRLTPIRRSEYLYKMLEEFRKMEDEFIKVLIEEGGGIYKKAWGEVVFTERLIQNAAEMARHYEGKVLNSDSEATISMVFKKPKGVVGVITPWNYPLSISMKKIAHALAIGNTVVYKPASDTPITGYMIAQLAQRAGLPKGVLNVVFGSGGVVGDEIVVSKRVSHITFTGESATGREIASKAGGSLKTVTLELGGSDPLIILDDADPDYAARLAVFAAFFHQGQICTAAKRIIVHRGIADKFIQKFVEYTRILRIGDPRADKNMDQGPLINHNQVETMQGFLKDALDHGAQVLFGSDVKGNYFTPTILTNVDLNMRVMKEEVFGPIRPVIVVDDDQQAIEIANSNDYGLSGAVITKDINRALNIAENVESGMFHINDVTFLEESHVPFGGIKASGMGREGGEYSFHENTFDRWLTITLRTRRFPIPSTLKS</sequence>
<evidence type="ECO:0000259" key="5">
    <source>
        <dbReference type="Pfam" id="PF00171"/>
    </source>
</evidence>
<dbReference type="STRING" id="985053.VMUT_1167"/>
<dbReference type="HOGENOM" id="CLU_005391_1_0_2"/>
<reference evidence="6 7" key="1">
    <citation type="journal article" date="2011" name="J. Bacteriol.">
        <title>Complete genome sequence of 'Vulcanisaeta moutnovskia' strain 768-28, a novel member of the hyperthermophilic crenarchaeal genus vulcanisaeta.</title>
        <authorList>
            <person name="Gumerov V.M."/>
            <person name="Mardanov A.V."/>
            <person name="Beletsky A.V."/>
            <person name="Prokofeva M.I."/>
            <person name="Bonch-Osmolovskaya E.A."/>
            <person name="Ravin N.V."/>
            <person name="Skryabin K.G."/>
        </authorList>
    </citation>
    <scope>NUCLEOTIDE SEQUENCE [LARGE SCALE GENOMIC DNA]</scope>
    <source>
        <strain evidence="6 7">768-28</strain>
    </source>
</reference>
<evidence type="ECO:0000256" key="2">
    <source>
        <dbReference type="ARBA" id="ARBA00011881"/>
    </source>
</evidence>
<feature type="domain" description="Aldehyde dehydrogenase" evidence="5">
    <location>
        <begin position="16"/>
        <end position="467"/>
    </location>
</feature>
<dbReference type="Proteomes" id="UP000007485">
    <property type="component" value="Chromosome"/>
</dbReference>
<evidence type="ECO:0000313" key="7">
    <source>
        <dbReference type="Proteomes" id="UP000007485"/>
    </source>
</evidence>
<evidence type="ECO:0000313" key="6">
    <source>
        <dbReference type="EMBL" id="ADY01372.1"/>
    </source>
</evidence>
<comment type="subunit">
    <text evidence="2">Homotetramer.</text>
</comment>
<name>F0QYD9_VULM7</name>
<dbReference type="InterPro" id="IPR015590">
    <property type="entry name" value="Aldehyde_DH_dom"/>
</dbReference>
<dbReference type="PANTHER" id="PTHR42986:SF1">
    <property type="entry name" value="BENZALDEHYDE DEHYDROGENASE YFMT"/>
    <property type="match status" value="1"/>
</dbReference>
<dbReference type="eggNOG" id="arCOG01252">
    <property type="taxonomic scope" value="Archaea"/>
</dbReference>
<evidence type="ECO:0000256" key="4">
    <source>
        <dbReference type="ARBA" id="ARBA00023027"/>
    </source>
</evidence>
<dbReference type="Gene3D" id="3.40.605.10">
    <property type="entry name" value="Aldehyde Dehydrogenase, Chain A, domain 1"/>
    <property type="match status" value="1"/>
</dbReference>
<dbReference type="FunFam" id="3.40.309.10:FF:000009">
    <property type="entry name" value="Aldehyde dehydrogenase A"/>
    <property type="match status" value="1"/>
</dbReference>
<dbReference type="FunFam" id="3.40.605.10:FF:000007">
    <property type="entry name" value="NAD/NADP-dependent betaine aldehyde dehydrogenase"/>
    <property type="match status" value="1"/>
</dbReference>
<dbReference type="AlphaFoldDB" id="F0QYD9"/>
<gene>
    <name evidence="6" type="ordered locus">VMUT_1167</name>
</gene>
<keyword evidence="4" id="KW-0520">NAD</keyword>
<dbReference type="Gene3D" id="3.40.309.10">
    <property type="entry name" value="Aldehyde Dehydrogenase, Chain A, domain 2"/>
    <property type="match status" value="1"/>
</dbReference>
<keyword evidence="3" id="KW-0560">Oxidoreductase</keyword>
<dbReference type="Pfam" id="PF00171">
    <property type="entry name" value="Aldedh"/>
    <property type="match status" value="1"/>
</dbReference>
<dbReference type="GeneID" id="10288819"/>
<dbReference type="RefSeq" id="WP_013604534.1">
    <property type="nucleotide sequence ID" value="NC_015151.1"/>
</dbReference>
<keyword evidence="7" id="KW-1185">Reference proteome</keyword>
<dbReference type="PANTHER" id="PTHR42986">
    <property type="entry name" value="BENZALDEHYDE DEHYDROGENASE YFMT"/>
    <property type="match status" value="1"/>
</dbReference>